<dbReference type="AlphaFoldDB" id="W6XQY0"/>
<gene>
    <name evidence="1" type="ORF">COCCADRAFT_41388</name>
</gene>
<dbReference type="eggNOG" id="ENOG502SMVI">
    <property type="taxonomic scope" value="Eukaryota"/>
</dbReference>
<evidence type="ECO:0008006" key="3">
    <source>
        <dbReference type="Google" id="ProtNLM"/>
    </source>
</evidence>
<sequence length="321" mass="38156">MSKSVALPRVTPTKDSAWSSLVRRSIAAWNDLVPDEQPDSKDLHKELLSGYHSLDDFLAESPNSVTFWFFQRRGAFMSQRRFRKWSSEVLDDYVLIPAARGYVWRTDCFFVSHFWRDRKNPDPDGQTLRLHQAELKAQTWSYIWVDWTCLPQHPRSPSEETYFHHGLRTMSGIIRNAAFIYFYPPFRPRLWILYEVAEYYLTCSGGLPKTHDIELFLEHIDEMIEKGVQKTLEKHRYHCYEDRDRQYLTSWLELLVLFQQLKVDIDLVRMIMDNMTWSDAGSLTYLGLLELNRYEGSLTYLGDKHTFTPFPKWMTQKKTKN</sequence>
<dbReference type="RefSeq" id="XP_007717675.1">
    <property type="nucleotide sequence ID" value="XM_007719485.1"/>
</dbReference>
<accession>W6XQY0</accession>
<evidence type="ECO:0000313" key="2">
    <source>
        <dbReference type="Proteomes" id="UP000053841"/>
    </source>
</evidence>
<organism evidence="1 2">
    <name type="scientific">Cochliobolus carbonum (strain 26-R-13)</name>
    <name type="common">Maize leaf spot fungus</name>
    <name type="synonym">Bipolaris zeicola</name>
    <dbReference type="NCBI Taxonomy" id="930089"/>
    <lineage>
        <taxon>Eukaryota</taxon>
        <taxon>Fungi</taxon>
        <taxon>Dikarya</taxon>
        <taxon>Ascomycota</taxon>
        <taxon>Pezizomycotina</taxon>
        <taxon>Dothideomycetes</taxon>
        <taxon>Pleosporomycetidae</taxon>
        <taxon>Pleosporales</taxon>
        <taxon>Pleosporineae</taxon>
        <taxon>Pleosporaceae</taxon>
        <taxon>Bipolaris</taxon>
    </lineage>
</organism>
<dbReference type="OrthoDB" id="2345911at2759"/>
<dbReference type="HOGENOM" id="CLU_054234_0_0_1"/>
<name>W6XQY0_COCC2</name>
<dbReference type="KEGG" id="bze:COCCADRAFT_41388"/>
<proteinExistence type="predicted"/>
<evidence type="ECO:0000313" key="1">
    <source>
        <dbReference type="EMBL" id="EUC28013.1"/>
    </source>
</evidence>
<dbReference type="EMBL" id="KI964851">
    <property type="protein sequence ID" value="EUC28013.1"/>
    <property type="molecule type" value="Genomic_DNA"/>
</dbReference>
<reference evidence="1 2" key="1">
    <citation type="journal article" date="2013" name="PLoS Genet.">
        <title>Comparative genome structure, secondary metabolite, and effector coding capacity across Cochliobolus pathogens.</title>
        <authorList>
            <person name="Condon B.J."/>
            <person name="Leng Y."/>
            <person name="Wu D."/>
            <person name="Bushley K.E."/>
            <person name="Ohm R.A."/>
            <person name="Otillar R."/>
            <person name="Martin J."/>
            <person name="Schackwitz W."/>
            <person name="Grimwood J."/>
            <person name="MohdZainudin N."/>
            <person name="Xue C."/>
            <person name="Wang R."/>
            <person name="Manning V.A."/>
            <person name="Dhillon B."/>
            <person name="Tu Z.J."/>
            <person name="Steffenson B.J."/>
            <person name="Salamov A."/>
            <person name="Sun H."/>
            <person name="Lowry S."/>
            <person name="LaButti K."/>
            <person name="Han J."/>
            <person name="Copeland A."/>
            <person name="Lindquist E."/>
            <person name="Barry K."/>
            <person name="Schmutz J."/>
            <person name="Baker S.E."/>
            <person name="Ciuffetti L.M."/>
            <person name="Grigoriev I.V."/>
            <person name="Zhong S."/>
            <person name="Turgeon B.G."/>
        </authorList>
    </citation>
    <scope>NUCLEOTIDE SEQUENCE [LARGE SCALE GENOMIC DNA]</scope>
    <source>
        <strain evidence="1 2">26-R-13</strain>
    </source>
</reference>
<protein>
    <recommendedName>
        <fullName evidence="3">Heterokaryon incompatibility domain-containing protein</fullName>
    </recommendedName>
</protein>
<dbReference type="Proteomes" id="UP000053841">
    <property type="component" value="Unassembled WGS sequence"/>
</dbReference>
<dbReference type="GeneID" id="19149460"/>
<keyword evidence="2" id="KW-1185">Reference proteome</keyword>